<evidence type="ECO:0000313" key="2">
    <source>
        <dbReference type="EMBL" id="JAD36279.1"/>
    </source>
</evidence>
<proteinExistence type="predicted"/>
<reference evidence="2" key="1">
    <citation type="submission" date="2014-09" db="EMBL/GenBank/DDBJ databases">
        <authorList>
            <person name="Magalhaes I.L.F."/>
            <person name="Oliveira U."/>
            <person name="Santos F.R."/>
            <person name="Vidigal T.H.D.A."/>
            <person name="Brescovit A.D."/>
            <person name="Santos A.J."/>
        </authorList>
    </citation>
    <scope>NUCLEOTIDE SEQUENCE</scope>
    <source>
        <tissue evidence="2">Shoot tissue taken approximately 20 cm above the soil surface</tissue>
    </source>
</reference>
<name>A0A0A8ZA32_ARUDO</name>
<dbReference type="EMBL" id="GBRH01261616">
    <property type="protein sequence ID" value="JAD36279.1"/>
    <property type="molecule type" value="Transcribed_RNA"/>
</dbReference>
<feature type="compositionally biased region" description="Basic residues" evidence="1">
    <location>
        <begin position="14"/>
        <end position="23"/>
    </location>
</feature>
<accession>A0A0A8ZA32</accession>
<sequence length="23" mass="2487">MRLHDSAPGGLRRGGLRRGSHVT</sequence>
<protein>
    <submittedName>
        <fullName evidence="2">Uncharacterized protein</fullName>
    </submittedName>
</protein>
<organism evidence="2">
    <name type="scientific">Arundo donax</name>
    <name type="common">Giant reed</name>
    <name type="synonym">Donax arundinaceus</name>
    <dbReference type="NCBI Taxonomy" id="35708"/>
    <lineage>
        <taxon>Eukaryota</taxon>
        <taxon>Viridiplantae</taxon>
        <taxon>Streptophyta</taxon>
        <taxon>Embryophyta</taxon>
        <taxon>Tracheophyta</taxon>
        <taxon>Spermatophyta</taxon>
        <taxon>Magnoliopsida</taxon>
        <taxon>Liliopsida</taxon>
        <taxon>Poales</taxon>
        <taxon>Poaceae</taxon>
        <taxon>PACMAD clade</taxon>
        <taxon>Arundinoideae</taxon>
        <taxon>Arundineae</taxon>
        <taxon>Arundo</taxon>
    </lineage>
</organism>
<evidence type="ECO:0000256" key="1">
    <source>
        <dbReference type="SAM" id="MobiDB-lite"/>
    </source>
</evidence>
<reference evidence="2" key="2">
    <citation type="journal article" date="2015" name="Data Brief">
        <title>Shoot transcriptome of the giant reed, Arundo donax.</title>
        <authorList>
            <person name="Barrero R.A."/>
            <person name="Guerrero F.D."/>
            <person name="Moolhuijzen P."/>
            <person name="Goolsby J.A."/>
            <person name="Tidwell J."/>
            <person name="Bellgard S.E."/>
            <person name="Bellgard M.I."/>
        </authorList>
    </citation>
    <scope>NUCLEOTIDE SEQUENCE</scope>
    <source>
        <tissue evidence="2">Shoot tissue taken approximately 20 cm above the soil surface</tissue>
    </source>
</reference>
<dbReference type="AlphaFoldDB" id="A0A0A8ZA32"/>
<feature type="region of interest" description="Disordered" evidence="1">
    <location>
        <begin position="1"/>
        <end position="23"/>
    </location>
</feature>